<dbReference type="InterPro" id="IPR027417">
    <property type="entry name" value="P-loop_NTPase"/>
</dbReference>
<dbReference type="Proteomes" id="UP000607281">
    <property type="component" value="Unassembled WGS sequence"/>
</dbReference>
<protein>
    <submittedName>
        <fullName evidence="2">AAA family ATPase</fullName>
    </submittedName>
</protein>
<evidence type="ECO:0000313" key="3">
    <source>
        <dbReference type="Proteomes" id="UP000607281"/>
    </source>
</evidence>
<dbReference type="RefSeq" id="WP_190407960.1">
    <property type="nucleotide sequence ID" value="NZ_JACJRF010000026.1"/>
</dbReference>
<evidence type="ECO:0000259" key="1">
    <source>
        <dbReference type="Pfam" id="PF13175"/>
    </source>
</evidence>
<keyword evidence="3" id="KW-1185">Reference proteome</keyword>
<dbReference type="Gene3D" id="3.40.50.300">
    <property type="entry name" value="P-loop containing nucleotide triphosphate hydrolases"/>
    <property type="match status" value="1"/>
</dbReference>
<organism evidence="2 3">
    <name type="scientific">Anabaena subtropica FACHB-260</name>
    <dbReference type="NCBI Taxonomy" id="2692884"/>
    <lineage>
        <taxon>Bacteria</taxon>
        <taxon>Bacillati</taxon>
        <taxon>Cyanobacteriota</taxon>
        <taxon>Cyanophyceae</taxon>
        <taxon>Nostocales</taxon>
        <taxon>Nostocaceae</taxon>
        <taxon>Anabaena</taxon>
    </lineage>
</organism>
<gene>
    <name evidence="2" type="ORF">H6G18_15405</name>
</gene>
<sequence length="203" mass="22608">MLKKLEIIGLRGFATLQTLELAQAGQGLGSGLTILVGANNVGKSTVIEAFRALAKRNPNPSFTQGRRNRKAEDMVKIRITDHTDKVEELRSVVSGSSETERYPNPSEIDLNKLLVLPSRRTFNPYFSRSESTRSVYITQIGFPTVRTSAVDEFAYRLFTAQKNQSKFNEVLKKLALLNHNMNYAIAIFSGGQSLGIGIQRCLR</sequence>
<feature type="domain" description="Endonuclease GajA/Old nuclease/RecF-like AAA" evidence="1">
    <location>
        <begin position="1"/>
        <end position="132"/>
    </location>
</feature>
<dbReference type="Pfam" id="PF13175">
    <property type="entry name" value="AAA_15"/>
    <property type="match status" value="1"/>
</dbReference>
<dbReference type="SUPFAM" id="SSF52540">
    <property type="entry name" value="P-loop containing nucleoside triphosphate hydrolases"/>
    <property type="match status" value="1"/>
</dbReference>
<dbReference type="EMBL" id="JACJRF010000026">
    <property type="protein sequence ID" value="MBD2345524.1"/>
    <property type="molecule type" value="Genomic_DNA"/>
</dbReference>
<reference evidence="2 3" key="1">
    <citation type="journal article" date="2020" name="ISME J.">
        <title>Comparative genomics reveals insights into cyanobacterial evolution and habitat adaptation.</title>
        <authorList>
            <person name="Chen M.Y."/>
            <person name="Teng W.K."/>
            <person name="Zhao L."/>
            <person name="Hu C.X."/>
            <person name="Zhou Y.K."/>
            <person name="Han B.P."/>
            <person name="Song L.R."/>
            <person name="Shu W.S."/>
        </authorList>
    </citation>
    <scope>NUCLEOTIDE SEQUENCE [LARGE SCALE GENOMIC DNA]</scope>
    <source>
        <strain evidence="2 3">FACHB-260</strain>
    </source>
</reference>
<proteinExistence type="predicted"/>
<comment type="caution">
    <text evidence="2">The sequence shown here is derived from an EMBL/GenBank/DDBJ whole genome shotgun (WGS) entry which is preliminary data.</text>
</comment>
<accession>A0ABR8CT25</accession>
<dbReference type="InterPro" id="IPR041685">
    <property type="entry name" value="AAA_GajA/Old/RecF-like"/>
</dbReference>
<evidence type="ECO:0000313" key="2">
    <source>
        <dbReference type="EMBL" id="MBD2345524.1"/>
    </source>
</evidence>
<name>A0ABR8CT25_9NOST</name>